<evidence type="ECO:0000256" key="1">
    <source>
        <dbReference type="ARBA" id="ARBA00022723"/>
    </source>
</evidence>
<dbReference type="Pfam" id="PF13378">
    <property type="entry name" value="MR_MLE_C"/>
    <property type="match status" value="1"/>
</dbReference>
<keyword evidence="1" id="KW-0479">Metal-binding</keyword>
<dbReference type="PANTHER" id="PTHR48073:SF2">
    <property type="entry name" value="O-SUCCINYLBENZOATE SYNTHASE"/>
    <property type="match status" value="1"/>
</dbReference>
<dbReference type="InterPro" id="IPR036849">
    <property type="entry name" value="Enolase-like_C_sf"/>
</dbReference>
<dbReference type="SMART" id="SM00922">
    <property type="entry name" value="MR_MLE"/>
    <property type="match status" value="1"/>
</dbReference>
<name>A0A7K3WPH3_9FLAO</name>
<evidence type="ECO:0000313" key="4">
    <source>
        <dbReference type="Proteomes" id="UP000486602"/>
    </source>
</evidence>
<dbReference type="SFLD" id="SFLDS00001">
    <property type="entry name" value="Enolase"/>
    <property type="match status" value="1"/>
</dbReference>
<dbReference type="Gene3D" id="3.30.390.10">
    <property type="entry name" value="Enolase-like, N-terminal domain"/>
    <property type="match status" value="1"/>
</dbReference>
<proteinExistence type="predicted"/>
<organism evidence="3 4">
    <name type="scientific">Cryomorpha ignava</name>
    <dbReference type="NCBI Taxonomy" id="101383"/>
    <lineage>
        <taxon>Bacteria</taxon>
        <taxon>Pseudomonadati</taxon>
        <taxon>Bacteroidota</taxon>
        <taxon>Flavobacteriia</taxon>
        <taxon>Flavobacteriales</taxon>
        <taxon>Cryomorphaceae</taxon>
        <taxon>Cryomorpha</taxon>
    </lineage>
</organism>
<dbReference type="InterPro" id="IPR029017">
    <property type="entry name" value="Enolase-like_N"/>
</dbReference>
<dbReference type="SUPFAM" id="SSF54826">
    <property type="entry name" value="Enolase N-terminal domain-like"/>
    <property type="match status" value="1"/>
</dbReference>
<dbReference type="InterPro" id="IPR013342">
    <property type="entry name" value="Mandelate_racemase_C"/>
</dbReference>
<feature type="domain" description="Mandelate racemase/muconate lactonizing enzyme C-terminal" evidence="2">
    <location>
        <begin position="126"/>
        <end position="224"/>
    </location>
</feature>
<dbReference type="SFLD" id="SFLDG00180">
    <property type="entry name" value="muconate_cycloisomerase"/>
    <property type="match status" value="1"/>
</dbReference>
<dbReference type="InterPro" id="IPR018110">
    <property type="entry name" value="Mandel_Rmase/mucon_lact_enz_CS"/>
</dbReference>
<dbReference type="CDD" id="cd03320">
    <property type="entry name" value="OSBS"/>
    <property type="match status" value="1"/>
</dbReference>
<dbReference type="PROSITE" id="PS00909">
    <property type="entry name" value="MR_MLE_2"/>
    <property type="match status" value="1"/>
</dbReference>
<dbReference type="GO" id="GO:0016854">
    <property type="term" value="F:racemase and epimerase activity"/>
    <property type="evidence" value="ECO:0007669"/>
    <property type="project" value="UniProtKB-ARBA"/>
</dbReference>
<dbReference type="Gene3D" id="3.20.20.120">
    <property type="entry name" value="Enolase-like C-terminal domain"/>
    <property type="match status" value="1"/>
</dbReference>
<dbReference type="EMBL" id="JAAGVY010000006">
    <property type="protein sequence ID" value="NEN22931.1"/>
    <property type="molecule type" value="Genomic_DNA"/>
</dbReference>
<accession>A0A7K3WPH3</accession>
<dbReference type="GO" id="GO:0009063">
    <property type="term" value="P:amino acid catabolic process"/>
    <property type="evidence" value="ECO:0007669"/>
    <property type="project" value="InterPro"/>
</dbReference>
<gene>
    <name evidence="3" type="ORF">G3O08_05390</name>
</gene>
<dbReference type="AlphaFoldDB" id="A0A7K3WPH3"/>
<evidence type="ECO:0000313" key="3">
    <source>
        <dbReference type="EMBL" id="NEN22931.1"/>
    </source>
</evidence>
<dbReference type="GO" id="GO:0046872">
    <property type="term" value="F:metal ion binding"/>
    <property type="evidence" value="ECO:0007669"/>
    <property type="project" value="UniProtKB-KW"/>
</dbReference>
<dbReference type="Proteomes" id="UP000486602">
    <property type="component" value="Unassembled WGS sequence"/>
</dbReference>
<protein>
    <submittedName>
        <fullName evidence="3">O-succinylbenzoate synthase</fullName>
    </submittedName>
</protein>
<dbReference type="InterPro" id="IPR029065">
    <property type="entry name" value="Enolase_C-like"/>
</dbReference>
<dbReference type="SUPFAM" id="SSF51604">
    <property type="entry name" value="Enolase C-terminal domain-like"/>
    <property type="match status" value="1"/>
</dbReference>
<dbReference type="SFLD" id="SFLDF00009">
    <property type="entry name" value="o-succinylbenzoate_synthase"/>
    <property type="match status" value="1"/>
</dbReference>
<keyword evidence="4" id="KW-1185">Reference proteome</keyword>
<sequence length="347" mass="38720">MTAYWKKHNLEFTTPRGTSRGIMSSKPSYFLILNDGADIFVGECGLLPGLSIDDREGYESLLNHVVSALMNENKLPDLTLWPSIQCGLENLELHRAGGSFQHIFNTPFSSGDAGIEINGLVWMDKAEQMFQELNSKLETGYTCVKLKIGAIDFNDEINLLKHIRKQYTSTDVVIRVDANGAFSANDAYKKLSQLAALDIHSIEQPIKAGQWNEMAELCAKTPLPIALDEELIGLTTSAERQIMMETIKPQAIILKPSLIGGFKISDEWIELAEEHDAFWWATSALESNVGLNAIAQYTASKNPKIAQGLGTGMLYTNNISSPLEIRKNKLFYNPEKEWEIPFSYEPV</sequence>
<dbReference type="PANTHER" id="PTHR48073">
    <property type="entry name" value="O-SUCCINYLBENZOATE SYNTHASE-RELATED"/>
    <property type="match status" value="1"/>
</dbReference>
<evidence type="ECO:0000259" key="2">
    <source>
        <dbReference type="SMART" id="SM00922"/>
    </source>
</evidence>
<reference evidence="3 4" key="1">
    <citation type="submission" date="2020-02" db="EMBL/GenBank/DDBJ databases">
        <title>Out from the shadows clarifying the taxonomy of the family Cryomorphaceae and related taxa by utilizing the GTDB taxonomic framework.</title>
        <authorList>
            <person name="Bowman J.P."/>
        </authorList>
    </citation>
    <scope>NUCLEOTIDE SEQUENCE [LARGE SCALE GENOMIC DNA]</scope>
    <source>
        <strain evidence="3 4">QSSC 1-22</strain>
    </source>
</reference>
<comment type="caution">
    <text evidence="3">The sequence shown here is derived from an EMBL/GenBank/DDBJ whole genome shotgun (WGS) entry which is preliminary data.</text>
</comment>